<dbReference type="GO" id="GO:0062101">
    <property type="term" value="F:peptidyl-aspartic acid 3-dioxygenase activity"/>
    <property type="evidence" value="ECO:0007669"/>
    <property type="project" value="InterPro"/>
</dbReference>
<comment type="similarity">
    <text evidence="1">Belongs to the aspartyl/asparaginyl beta-hydroxylase family.</text>
</comment>
<name>A3EXT4_MACHI</name>
<dbReference type="GO" id="GO:0005783">
    <property type="term" value="C:endoplasmic reticulum"/>
    <property type="evidence" value="ECO:0007669"/>
    <property type="project" value="TreeGrafter"/>
</dbReference>
<protein>
    <submittedName>
        <fullName evidence="3">Aspartyl/asparaginyl beta-hydroxylase-like protein</fullName>
    </submittedName>
</protein>
<dbReference type="SUPFAM" id="SSF48452">
    <property type="entry name" value="TPR-like"/>
    <property type="match status" value="1"/>
</dbReference>
<dbReference type="AlphaFoldDB" id="A3EXT4"/>
<accession>A3EXT4</accession>
<evidence type="ECO:0000256" key="1">
    <source>
        <dbReference type="ARBA" id="ARBA00007730"/>
    </source>
</evidence>
<evidence type="ECO:0000313" key="3">
    <source>
        <dbReference type="EMBL" id="ABN11994.1"/>
    </source>
</evidence>
<dbReference type="InterPro" id="IPR039038">
    <property type="entry name" value="ASPH"/>
</dbReference>
<dbReference type="EMBL" id="EF092002">
    <property type="protein sequence ID" value="ABN11994.1"/>
    <property type="molecule type" value="mRNA"/>
</dbReference>
<dbReference type="PANTHER" id="PTHR12366:SF32">
    <property type="entry name" value="ASPARTATE BETA-HYDROXYLASE ISOFORM X1"/>
    <property type="match status" value="1"/>
</dbReference>
<feature type="domain" description="Aspartyl/asparaginy/proline hydroxylase" evidence="2">
    <location>
        <begin position="235"/>
        <end position="316"/>
    </location>
</feature>
<dbReference type="InterPro" id="IPR027443">
    <property type="entry name" value="IPNS-like_sf"/>
</dbReference>
<dbReference type="Pfam" id="PF13432">
    <property type="entry name" value="TPR_16"/>
    <property type="match status" value="1"/>
</dbReference>
<dbReference type="InterPro" id="IPR011990">
    <property type="entry name" value="TPR-like_helical_dom_sf"/>
</dbReference>
<evidence type="ECO:0000259" key="2">
    <source>
        <dbReference type="Pfam" id="PF05118"/>
    </source>
</evidence>
<dbReference type="Gene3D" id="1.25.40.10">
    <property type="entry name" value="Tetratricopeptide repeat domain"/>
    <property type="match status" value="1"/>
</dbReference>
<proteinExistence type="evidence at transcript level"/>
<organism evidence="3">
    <name type="scientific">Maconellicoccus hirsutus</name>
    <name type="common">Pink hibiscus mealybug</name>
    <dbReference type="NCBI Taxonomy" id="177089"/>
    <lineage>
        <taxon>Eukaryota</taxon>
        <taxon>Metazoa</taxon>
        <taxon>Ecdysozoa</taxon>
        <taxon>Arthropoda</taxon>
        <taxon>Hexapoda</taxon>
        <taxon>Insecta</taxon>
        <taxon>Pterygota</taxon>
        <taxon>Neoptera</taxon>
        <taxon>Paraneoptera</taxon>
        <taxon>Hemiptera</taxon>
        <taxon>Sternorrhyncha</taxon>
        <taxon>Coccoidea</taxon>
        <taxon>Pseudococcidae</taxon>
        <taxon>Maconellicoccus</taxon>
    </lineage>
</organism>
<reference evidence="3" key="1">
    <citation type="submission" date="2006-10" db="EMBL/GenBank/DDBJ databases">
        <title>Expressed genes of the pink hibiscus mealybug, Maconellicoccus hirsutus.</title>
        <authorList>
            <person name="Hunter W.B."/>
            <person name="Hunnicutt L.E."/>
        </authorList>
    </citation>
    <scope>NUCLEOTIDE SEQUENCE</scope>
</reference>
<feature type="non-terminal residue" evidence="3">
    <location>
        <position position="1"/>
    </location>
</feature>
<dbReference type="InterPro" id="IPR007803">
    <property type="entry name" value="Asp/Arg/Pro-Hydrxlase"/>
</dbReference>
<feature type="non-terminal residue" evidence="3">
    <location>
        <position position="316"/>
    </location>
</feature>
<dbReference type="PANTHER" id="PTHR12366">
    <property type="entry name" value="ASPARTYL/ASPARAGINYL BETA-HYDROXYLASE"/>
    <property type="match status" value="1"/>
</dbReference>
<dbReference type="Gene3D" id="2.60.120.330">
    <property type="entry name" value="B-lactam Antibiotic, Isopenicillin N Synthase, Chain"/>
    <property type="match status" value="1"/>
</dbReference>
<dbReference type="Pfam" id="PF05118">
    <property type="entry name" value="Asp_Arg_Hydrox"/>
    <property type="match status" value="1"/>
</dbReference>
<sequence>LRIVDIYEDIGHPKGPSKIITELIADHPDEPYYVDRLAKTYIRRRRYTDAVHKYKELLKRWPEYGDALVEYGRLMHLQRKWKDAVIHLSKGITADYPHTNQGVYFEALGDSLQRLGRRSEAIRNYEYAVAKRFFRSVYQRSYHNVDHLTGKPWWSVEEMTIPTTYRDENGELKIITEKDFYRKLQSMSSILKQEAQDALTKPFATHYIRDNIEYYPYYYEPNLVQEVLVIHRGLKTSTSRSCPKLRHLFETFLPTRRCRLCNVKYVTINQGHIWPTCGSTNTILTTHLALSVPNDVSIKVGNETRTWTEGDALIFD</sequence>